<gene>
    <name evidence="1" type="ORF">CPAG_05505</name>
</gene>
<dbReference type="EMBL" id="DS268111">
    <property type="protein sequence ID" value="KMM69184.1"/>
    <property type="molecule type" value="Genomic_DNA"/>
</dbReference>
<evidence type="ECO:0000313" key="1">
    <source>
        <dbReference type="EMBL" id="KMM69184.1"/>
    </source>
</evidence>
<evidence type="ECO:0000313" key="2">
    <source>
        <dbReference type="Proteomes" id="UP000054567"/>
    </source>
</evidence>
<reference evidence="2" key="3">
    <citation type="journal article" date="2010" name="Genome Res.">
        <title>Population genomic sequencing of Coccidioides fungi reveals recent hybridization and transposon control.</title>
        <authorList>
            <person name="Neafsey D.E."/>
            <person name="Barker B.M."/>
            <person name="Sharpton T.J."/>
            <person name="Stajich J.E."/>
            <person name="Park D.J."/>
            <person name="Whiston E."/>
            <person name="Hung C.-Y."/>
            <person name="McMahan C."/>
            <person name="White J."/>
            <person name="Sykes S."/>
            <person name="Heiman D."/>
            <person name="Young S."/>
            <person name="Zeng Q."/>
            <person name="Abouelleil A."/>
            <person name="Aftuck L."/>
            <person name="Bessette D."/>
            <person name="Brown A."/>
            <person name="FitzGerald M."/>
            <person name="Lui A."/>
            <person name="Macdonald J.P."/>
            <person name="Priest M."/>
            <person name="Orbach M.J."/>
            <person name="Galgiani J.N."/>
            <person name="Kirkland T.N."/>
            <person name="Cole G.T."/>
            <person name="Birren B.W."/>
            <person name="Henn M.R."/>
            <person name="Taylor J.W."/>
            <person name="Rounsley S.D."/>
        </authorList>
    </citation>
    <scope>NUCLEOTIDE SEQUENCE [LARGE SCALE GENOMIC DNA]</scope>
    <source>
        <strain evidence="2">RMSCC 3488</strain>
    </source>
</reference>
<dbReference type="Proteomes" id="UP000054567">
    <property type="component" value="Unassembled WGS sequence"/>
</dbReference>
<organism evidence="1 2">
    <name type="scientific">Coccidioides posadasii RMSCC 3488</name>
    <dbReference type="NCBI Taxonomy" id="454284"/>
    <lineage>
        <taxon>Eukaryota</taxon>
        <taxon>Fungi</taxon>
        <taxon>Dikarya</taxon>
        <taxon>Ascomycota</taxon>
        <taxon>Pezizomycotina</taxon>
        <taxon>Eurotiomycetes</taxon>
        <taxon>Eurotiomycetidae</taxon>
        <taxon>Onygenales</taxon>
        <taxon>Onygenaceae</taxon>
        <taxon>Coccidioides</taxon>
    </lineage>
</organism>
<reference evidence="1 2" key="1">
    <citation type="submission" date="2007-06" db="EMBL/GenBank/DDBJ databases">
        <title>The Genome Sequence of Coccidioides posadasii RMSCC_3488.</title>
        <authorList>
            <consortium name="Coccidioides Genome Resources Consortium"/>
            <consortium name="The Broad Institute Genome Sequencing Platform"/>
            <person name="Henn M.R."/>
            <person name="Sykes S."/>
            <person name="Young S."/>
            <person name="Jaffe D."/>
            <person name="Berlin A."/>
            <person name="Alvarez P."/>
            <person name="Butler J."/>
            <person name="Gnerre S."/>
            <person name="Grabherr M."/>
            <person name="Mauceli E."/>
            <person name="Brockman W."/>
            <person name="Kodira C."/>
            <person name="Alvarado L."/>
            <person name="Zeng Q."/>
            <person name="Crawford M."/>
            <person name="Antoine C."/>
            <person name="Devon K."/>
            <person name="Galgiani J."/>
            <person name="Orsborn K."/>
            <person name="Lewis M.L."/>
            <person name="Nusbaum C."/>
            <person name="Galagan J."/>
            <person name="Birren B."/>
        </authorList>
    </citation>
    <scope>NUCLEOTIDE SEQUENCE [LARGE SCALE GENOMIC DNA]</scope>
    <source>
        <strain evidence="1 2">RMSCC 3488</strain>
    </source>
</reference>
<protein>
    <submittedName>
        <fullName evidence="1">Uncharacterized protein</fullName>
    </submittedName>
</protein>
<name>A0A0J6FK27_COCPO</name>
<dbReference type="OrthoDB" id="5350472at2759"/>
<dbReference type="AlphaFoldDB" id="A0A0J6FK27"/>
<sequence length="344" mass="38665">MASPENVDLAFNGNLNLLKAWNFKKDDIFDFLDRVVNDPKAYFESEADFQDRSRRLGELSAPLKDLRTHIFDLCAPDGADFKGRVANMNPDQNTYRSLNTDKADKKNSKFLVQYHQHADTSYWNPHDLLGLFLWVIGFAPATASARRFYIPMTAVYGRWCRVLSPFAGSDISFPAALQCTWRTRDGGASEFFLGGSLAGWATKVTSGPPVGKKWPDKLRLARYERIGGVIPAPYSFDVSVLRTPTYPAGTRFGNCAETYPFLELFSDAARAKQCHGISLESKIAYDETLTEYKMYREQKVFLRGEDNLPVAFKPPCANCQKLIGIFQGDVNNFSVEIGNITDPD</sequence>
<reference evidence="2" key="2">
    <citation type="journal article" date="2009" name="Genome Res.">
        <title>Comparative genomic analyses of the human fungal pathogens Coccidioides and their relatives.</title>
        <authorList>
            <person name="Sharpton T.J."/>
            <person name="Stajich J.E."/>
            <person name="Rounsley S.D."/>
            <person name="Gardner M.J."/>
            <person name="Wortman J.R."/>
            <person name="Jordar V.S."/>
            <person name="Maiti R."/>
            <person name="Kodira C.D."/>
            <person name="Neafsey D.E."/>
            <person name="Zeng Q."/>
            <person name="Hung C.-Y."/>
            <person name="McMahan C."/>
            <person name="Muszewska A."/>
            <person name="Grynberg M."/>
            <person name="Mandel M.A."/>
            <person name="Kellner E.M."/>
            <person name="Barker B.M."/>
            <person name="Galgiani J.N."/>
            <person name="Orbach M.J."/>
            <person name="Kirkland T.N."/>
            <person name="Cole G.T."/>
            <person name="Henn M.R."/>
            <person name="Birren B.W."/>
            <person name="Taylor J.W."/>
        </authorList>
    </citation>
    <scope>NUCLEOTIDE SEQUENCE [LARGE SCALE GENOMIC DNA]</scope>
    <source>
        <strain evidence="2">RMSCC 3488</strain>
    </source>
</reference>
<proteinExistence type="predicted"/>
<accession>A0A0J6FK27</accession>
<dbReference type="VEuPathDB" id="FungiDB:CPAG_05505"/>